<accession>A0A418V9F0</accession>
<keyword evidence="4" id="KW-1185">Reference proteome</keyword>
<feature type="signal peptide" evidence="1">
    <location>
        <begin position="1"/>
        <end position="21"/>
    </location>
</feature>
<sequence length="372" mass="39575">MKRLLTFLLSLTPLLTVGALAQPPDPLEPILTFARTQPGDLAISVATVLPDGTLKPALRWNDTQAMPLASSMKVVVLAAYARAVTAGKLNPDTPVKVADWEAYYLPGTDGGAHAESLKTLGIGTDQQGRATTPEKTVPLDTLARFMIETSDNAATDLILSRLGKDAVPATIRALKLKQQEDIGPVSGLFGNWDEAGAAYLKATPAQRRALDWQRGEAVRRDPALRQPPATEAPASDAAIALAVELQNQTPPRGSTADYAALMGRVLSGEGFQAAELALMRRHLGWPMRVNLANTQVYNALYAKGGSLGAGVLTNNLALDIKGGPRVVYSIFLRNIPENSSAAIAQSLEGFMLDTLFQPAAQQRLLQALGVGR</sequence>
<protein>
    <recommendedName>
        <fullName evidence="2">Beta-lactamase class A catalytic domain-containing protein</fullName>
    </recommendedName>
</protein>
<dbReference type="PANTHER" id="PTHR35333:SF3">
    <property type="entry name" value="BETA-LACTAMASE-TYPE TRANSPEPTIDASE FOLD CONTAINING PROTEIN"/>
    <property type="match status" value="1"/>
</dbReference>
<dbReference type="GO" id="GO:0046677">
    <property type="term" value="P:response to antibiotic"/>
    <property type="evidence" value="ECO:0007669"/>
    <property type="project" value="InterPro"/>
</dbReference>
<reference evidence="3 4" key="1">
    <citation type="submission" date="2018-09" db="EMBL/GenBank/DDBJ databases">
        <authorList>
            <person name="Zhu H."/>
        </authorList>
    </citation>
    <scope>NUCLEOTIDE SEQUENCE [LARGE SCALE GENOMIC DNA]</scope>
    <source>
        <strain evidence="3 4">K2S05-167</strain>
    </source>
</reference>
<dbReference type="EMBL" id="QYUJ01000014">
    <property type="protein sequence ID" value="RJF72682.1"/>
    <property type="molecule type" value="Genomic_DNA"/>
</dbReference>
<feature type="chain" id="PRO_5019102684" description="Beta-lactamase class A catalytic domain-containing protein" evidence="1">
    <location>
        <begin position="22"/>
        <end position="372"/>
    </location>
</feature>
<dbReference type="Pfam" id="PF13354">
    <property type="entry name" value="Beta-lactamase2"/>
    <property type="match status" value="1"/>
</dbReference>
<feature type="domain" description="Beta-lactamase class A catalytic" evidence="2">
    <location>
        <begin position="58"/>
        <end position="331"/>
    </location>
</feature>
<dbReference type="InterPro" id="IPR045155">
    <property type="entry name" value="Beta-lactam_cat"/>
</dbReference>
<comment type="caution">
    <text evidence="3">The sequence shown here is derived from an EMBL/GenBank/DDBJ whole genome shotgun (WGS) entry which is preliminary data.</text>
</comment>
<dbReference type="RefSeq" id="WP_119765061.1">
    <property type="nucleotide sequence ID" value="NZ_QYUJ01000014.1"/>
</dbReference>
<dbReference type="PANTHER" id="PTHR35333">
    <property type="entry name" value="BETA-LACTAMASE"/>
    <property type="match status" value="1"/>
</dbReference>
<proteinExistence type="predicted"/>
<dbReference type="AlphaFoldDB" id="A0A418V9F0"/>
<organism evidence="3 4">
    <name type="scientific">Deinococcus cavernae</name>
    <dbReference type="NCBI Taxonomy" id="2320857"/>
    <lineage>
        <taxon>Bacteria</taxon>
        <taxon>Thermotogati</taxon>
        <taxon>Deinococcota</taxon>
        <taxon>Deinococci</taxon>
        <taxon>Deinococcales</taxon>
        <taxon>Deinococcaceae</taxon>
        <taxon>Deinococcus</taxon>
    </lineage>
</organism>
<dbReference type="Gene3D" id="3.40.710.10">
    <property type="entry name" value="DD-peptidase/beta-lactamase superfamily"/>
    <property type="match status" value="1"/>
</dbReference>
<dbReference type="SUPFAM" id="SSF56601">
    <property type="entry name" value="beta-lactamase/transpeptidase-like"/>
    <property type="match status" value="1"/>
</dbReference>
<dbReference type="InterPro" id="IPR000871">
    <property type="entry name" value="Beta-lactam_class-A"/>
</dbReference>
<evidence type="ECO:0000256" key="1">
    <source>
        <dbReference type="SAM" id="SignalP"/>
    </source>
</evidence>
<evidence type="ECO:0000313" key="4">
    <source>
        <dbReference type="Proteomes" id="UP000286287"/>
    </source>
</evidence>
<evidence type="ECO:0000313" key="3">
    <source>
        <dbReference type="EMBL" id="RJF72682.1"/>
    </source>
</evidence>
<keyword evidence="1" id="KW-0732">Signal</keyword>
<dbReference type="GO" id="GO:0030655">
    <property type="term" value="P:beta-lactam antibiotic catabolic process"/>
    <property type="evidence" value="ECO:0007669"/>
    <property type="project" value="InterPro"/>
</dbReference>
<dbReference type="OrthoDB" id="975092at2"/>
<dbReference type="GO" id="GO:0008800">
    <property type="term" value="F:beta-lactamase activity"/>
    <property type="evidence" value="ECO:0007669"/>
    <property type="project" value="InterPro"/>
</dbReference>
<dbReference type="InterPro" id="IPR012338">
    <property type="entry name" value="Beta-lactam/transpept-like"/>
</dbReference>
<evidence type="ECO:0000259" key="2">
    <source>
        <dbReference type="Pfam" id="PF13354"/>
    </source>
</evidence>
<gene>
    <name evidence="3" type="ORF">D3875_15160</name>
</gene>
<dbReference type="Proteomes" id="UP000286287">
    <property type="component" value="Unassembled WGS sequence"/>
</dbReference>
<name>A0A418V9F0_9DEIO</name>